<keyword evidence="1" id="KW-0472">Membrane</keyword>
<keyword evidence="2" id="KW-0732">Signal</keyword>
<feature type="chain" id="PRO_5005193864" description="TRP C-terminal domain-containing protein" evidence="2">
    <location>
        <begin position="21"/>
        <end position="374"/>
    </location>
</feature>
<organism evidence="3 4">
    <name type="scientific">Plasmodiophora brassicae</name>
    <name type="common">Clubroot disease agent</name>
    <dbReference type="NCBI Taxonomy" id="37360"/>
    <lineage>
        <taxon>Eukaryota</taxon>
        <taxon>Sar</taxon>
        <taxon>Rhizaria</taxon>
        <taxon>Endomyxa</taxon>
        <taxon>Phytomyxea</taxon>
        <taxon>Plasmodiophorida</taxon>
        <taxon>Plasmodiophoridae</taxon>
        <taxon>Plasmodiophora</taxon>
    </lineage>
</organism>
<sequence>MQELIGIAAMAILLAGVSDAVTTIRPTTRYSVRLEDAKVEVALRNRKRQPPPQTMYDLEDIRLTTTDHHNASGYLTSTSVRALPTIGTIHPPSYVNFVRDSLQNAGTAVDHPLARFLGLFPRRRNRIIAVGAEPNSCIALLTFALDINLGTAGKIPMEVMLRTINARLGGFSVQSIRIRTMDRSLLSGEWILLSMEEAGETAAWSLLAIIAVVLVTQSIAFFVLMPLFRRVPRRLLNRASKLATRILRVALNCLASVTASVIAGQDTVIGIKYGTVYGLTMLIPEMWDTLFVPKDEQGEPLPRASFWRDPRVWVDWVMRCAFLWVALFSMKASVPGYSYSLPGTLQLFALGVAGLGHVAFIADKFPSPDLPPPR</sequence>
<feature type="signal peptide" evidence="2">
    <location>
        <begin position="1"/>
        <end position="20"/>
    </location>
</feature>
<feature type="transmembrane region" description="Helical" evidence="1">
    <location>
        <begin position="202"/>
        <end position="228"/>
    </location>
</feature>
<proteinExistence type="predicted"/>
<accession>A0A0G4J1B3</accession>
<evidence type="ECO:0000313" key="3">
    <source>
        <dbReference type="EMBL" id="CEP01428.1"/>
    </source>
</evidence>
<feature type="transmembrane region" description="Helical" evidence="1">
    <location>
        <begin position="341"/>
        <end position="362"/>
    </location>
</feature>
<reference evidence="3 4" key="1">
    <citation type="submission" date="2015-02" db="EMBL/GenBank/DDBJ databases">
        <authorList>
            <person name="Chooi Y.-H."/>
        </authorList>
    </citation>
    <scope>NUCLEOTIDE SEQUENCE [LARGE SCALE GENOMIC DNA]</scope>
    <source>
        <strain evidence="3">E3</strain>
    </source>
</reference>
<keyword evidence="1" id="KW-1133">Transmembrane helix</keyword>
<evidence type="ECO:0000256" key="2">
    <source>
        <dbReference type="SAM" id="SignalP"/>
    </source>
</evidence>
<dbReference type="EMBL" id="CDSF01000112">
    <property type="protein sequence ID" value="CEP01428.1"/>
    <property type="molecule type" value="Genomic_DNA"/>
</dbReference>
<protein>
    <recommendedName>
        <fullName evidence="5">TRP C-terminal domain-containing protein</fullName>
    </recommendedName>
</protein>
<keyword evidence="1" id="KW-0812">Transmembrane</keyword>
<dbReference type="Proteomes" id="UP000039324">
    <property type="component" value="Unassembled WGS sequence"/>
</dbReference>
<keyword evidence="4" id="KW-1185">Reference proteome</keyword>
<name>A0A0G4J1B3_PLABS</name>
<dbReference type="AlphaFoldDB" id="A0A0G4J1B3"/>
<gene>
    <name evidence="3" type="ORF">PBRA_002034</name>
</gene>
<evidence type="ECO:0000313" key="4">
    <source>
        <dbReference type="Proteomes" id="UP000039324"/>
    </source>
</evidence>
<evidence type="ECO:0008006" key="5">
    <source>
        <dbReference type="Google" id="ProtNLM"/>
    </source>
</evidence>
<evidence type="ECO:0000256" key="1">
    <source>
        <dbReference type="SAM" id="Phobius"/>
    </source>
</evidence>